<keyword evidence="2" id="KW-1185">Reference proteome</keyword>
<name>W7NDY3_GIBM7</name>
<dbReference type="GeneID" id="30074210"/>
<reference evidence="1 2" key="1">
    <citation type="journal article" date="2010" name="Nature">
        <title>Comparative genomics reveals mobile pathogenicity chromosomes in Fusarium.</title>
        <authorList>
            <person name="Ma L.J."/>
            <person name="van der Does H.C."/>
            <person name="Borkovich K.A."/>
            <person name="Coleman J.J."/>
            <person name="Daboussi M.J."/>
            <person name="Di Pietro A."/>
            <person name="Dufresne M."/>
            <person name="Freitag M."/>
            <person name="Grabherr M."/>
            <person name="Henrissat B."/>
            <person name="Houterman P.M."/>
            <person name="Kang S."/>
            <person name="Shim W.B."/>
            <person name="Woloshuk C."/>
            <person name="Xie X."/>
            <person name="Xu J.R."/>
            <person name="Antoniw J."/>
            <person name="Baker S.E."/>
            <person name="Bluhm B.H."/>
            <person name="Breakspear A."/>
            <person name="Brown D.W."/>
            <person name="Butchko R.A."/>
            <person name="Chapman S."/>
            <person name="Coulson R."/>
            <person name="Coutinho P.M."/>
            <person name="Danchin E.G."/>
            <person name="Diener A."/>
            <person name="Gale L.R."/>
            <person name="Gardiner D.M."/>
            <person name="Goff S."/>
            <person name="Hammond-Kosack K.E."/>
            <person name="Hilburn K."/>
            <person name="Hua-Van A."/>
            <person name="Jonkers W."/>
            <person name="Kazan K."/>
            <person name="Kodira C.D."/>
            <person name="Koehrsen M."/>
            <person name="Kumar L."/>
            <person name="Lee Y.H."/>
            <person name="Li L."/>
            <person name="Manners J.M."/>
            <person name="Miranda-Saavedra D."/>
            <person name="Mukherjee M."/>
            <person name="Park G."/>
            <person name="Park J."/>
            <person name="Park S.Y."/>
            <person name="Proctor R.H."/>
            <person name="Regev A."/>
            <person name="Ruiz-Roldan M.C."/>
            <person name="Sain D."/>
            <person name="Sakthikumar S."/>
            <person name="Sykes S."/>
            <person name="Schwartz D.C."/>
            <person name="Turgeon B.G."/>
            <person name="Wapinski I."/>
            <person name="Yoder O."/>
            <person name="Young S."/>
            <person name="Zeng Q."/>
            <person name="Zhou S."/>
            <person name="Galagan J."/>
            <person name="Cuomo C.A."/>
            <person name="Kistler H.C."/>
            <person name="Rep M."/>
        </authorList>
    </citation>
    <scope>NUCLEOTIDE SEQUENCE [LARGE SCALE GENOMIC DNA]</scope>
    <source>
        <strain evidence="2">M3125 / FGSC 7600</strain>
    </source>
</reference>
<protein>
    <submittedName>
        <fullName evidence="1">Uncharacterized protein</fullName>
    </submittedName>
</protein>
<dbReference type="RefSeq" id="XP_018760718.1">
    <property type="nucleotide sequence ID" value="XM_018906589.1"/>
</dbReference>
<accession>W7NDY3</accession>
<evidence type="ECO:0000313" key="2">
    <source>
        <dbReference type="Proteomes" id="UP000009096"/>
    </source>
</evidence>
<dbReference type="OrthoDB" id="10526798at2759"/>
<evidence type="ECO:0000313" key="1">
    <source>
        <dbReference type="EMBL" id="EWG54527.1"/>
    </source>
</evidence>
<dbReference type="VEuPathDB" id="FungiDB:FVEG_17334"/>
<sequence>MARPISELINTADPGINLIHEWARDNSEPCEILPPDKGLRSDILLQLQVTTRSILGAVAYETGGILALNKRVRILGSGSDRSLLTANGTIGGHSGLLIVGDDILGGAFALNGGHFGNEAIGQIYYLAADDLVWTSLDVGYTDFIYCCLTADHNLLSRLFLDFESYVQEPPPFDKALSIIPFLWSKESRNGPVSVAVIDATEAVNVHIDIAGQLTEEASY</sequence>
<dbReference type="Proteomes" id="UP000009096">
    <property type="component" value="Chromosome 3"/>
</dbReference>
<organism evidence="1 2">
    <name type="scientific">Gibberella moniliformis (strain M3125 / FGSC 7600)</name>
    <name type="common">Maize ear and stalk rot fungus</name>
    <name type="synonym">Fusarium verticillioides</name>
    <dbReference type="NCBI Taxonomy" id="334819"/>
    <lineage>
        <taxon>Eukaryota</taxon>
        <taxon>Fungi</taxon>
        <taxon>Dikarya</taxon>
        <taxon>Ascomycota</taxon>
        <taxon>Pezizomycotina</taxon>
        <taxon>Sordariomycetes</taxon>
        <taxon>Hypocreomycetidae</taxon>
        <taxon>Hypocreales</taxon>
        <taxon>Nectriaceae</taxon>
        <taxon>Fusarium</taxon>
        <taxon>Fusarium fujikuroi species complex</taxon>
    </lineage>
</organism>
<dbReference type="AlphaFoldDB" id="W7NDY3"/>
<proteinExistence type="predicted"/>
<dbReference type="InterPro" id="IPR021239">
    <property type="entry name" value="DUF2625"/>
</dbReference>
<dbReference type="EMBL" id="DS022261">
    <property type="protein sequence ID" value="EWG54527.1"/>
    <property type="molecule type" value="Genomic_DNA"/>
</dbReference>
<gene>
    <name evidence="1" type="ORF">FVEG_17334</name>
</gene>
<dbReference type="Pfam" id="PF10946">
    <property type="entry name" value="DUF2625"/>
    <property type="match status" value="1"/>
</dbReference>
<dbReference type="KEGG" id="fvr:FVEG_17334"/>